<feature type="region of interest" description="Disordered" evidence="1">
    <location>
        <begin position="206"/>
        <end position="259"/>
    </location>
</feature>
<evidence type="ECO:0000259" key="2">
    <source>
        <dbReference type="PROSITE" id="PS50053"/>
    </source>
</evidence>
<feature type="compositionally biased region" description="Low complexity" evidence="1">
    <location>
        <begin position="490"/>
        <end position="502"/>
    </location>
</feature>
<feature type="compositionally biased region" description="Polar residues" evidence="1">
    <location>
        <begin position="720"/>
        <end position="734"/>
    </location>
</feature>
<dbReference type="InterPro" id="IPR029071">
    <property type="entry name" value="Ubiquitin-like_domsf"/>
</dbReference>
<keyword evidence="4" id="KW-1185">Reference proteome</keyword>
<feature type="region of interest" description="Disordered" evidence="1">
    <location>
        <begin position="578"/>
        <end position="601"/>
    </location>
</feature>
<proteinExistence type="predicted"/>
<sequence length="734" mass="78193">MAPPQDPPETIILRVKVAPGHVASGSEEFTLGSDIPVASRVGQIRERIQQALPTHPTPERQRILYAGRALVDNDVSLAEALNIRREPSQNEYVVHLLVKGDGTAQVPPHRPVSAGSATIPPTVAAGQAGHVAATPQAHQDPAALQQAALQHQAAVAQAQQMHARILSTNPFQQHMMPQAGAFAVPNGPIGGNHLQTHGWPGQTNIAVAGTPVPQGQGQDGGQTGRLNAPTGEANLSQQTDGSQAQAQPNAQNRPRAGTQHAHIQGVLPSGERITIHHQTMTFPQGGMPSPHLHHGLRPMQATNLFNMPGQPPSTGTSALDRARDNIASMRQILEELRDDSTLAEQHARNARLLEQIQALNNYIDPLHLGTVNNGPVRRASPAGGPQTMQGRQSPFGQPSWQQRAQQMRQAQQPAANPVPGAGEVTCYLLSSPTGPRALLYSPEHGAYTGSLSTQHASDGTGVRPTPASATFDGAANTPAPEQGQPNAEIAPAPAQAQPAAQAAAAVEPDPMGALGPFFNHFWLTLRILIFSYFVLGSNMGWRRPVALVAIGLGFWLIRIGVQGDGPIRRWWEGVVNHGQQPDPAQAGQEGQQWAGAPAQAGQMPTPEQVAQRLIDEANRAGGDARNGRVQWVRERLRPVERSVALLVASLWPGVGEAYVRAREEEDRRRAEAEVAARRAEEEERKKKEDEEKAKAEGDEQQKTDADVAGSASGAVEAAANQSEKSTAAQQAFSA</sequence>
<dbReference type="Proteomes" id="UP000033647">
    <property type="component" value="Unassembled WGS sequence"/>
</dbReference>
<dbReference type="AlphaFoldDB" id="A0A0F4GUZ2"/>
<evidence type="ECO:0000313" key="3">
    <source>
        <dbReference type="EMBL" id="KJY01260.1"/>
    </source>
</evidence>
<feature type="region of interest" description="Disordered" evidence="1">
    <location>
        <begin position="673"/>
        <end position="734"/>
    </location>
</feature>
<protein>
    <recommendedName>
        <fullName evidence="2">Ubiquitin-like domain-containing protein</fullName>
    </recommendedName>
</protein>
<feature type="compositionally biased region" description="Basic and acidic residues" evidence="1">
    <location>
        <begin position="673"/>
        <end position="705"/>
    </location>
</feature>
<name>A0A0F4GUZ2_9PEZI</name>
<dbReference type="SUPFAM" id="SSF54236">
    <property type="entry name" value="Ubiquitin-like"/>
    <property type="match status" value="1"/>
</dbReference>
<feature type="compositionally biased region" description="Low complexity" evidence="1">
    <location>
        <begin position="584"/>
        <end position="601"/>
    </location>
</feature>
<dbReference type="EMBL" id="LAFY01000290">
    <property type="protein sequence ID" value="KJY01260.1"/>
    <property type="molecule type" value="Genomic_DNA"/>
</dbReference>
<comment type="caution">
    <text evidence="3">The sequence shown here is derived from an EMBL/GenBank/DDBJ whole genome shotgun (WGS) entry which is preliminary data.</text>
</comment>
<feature type="region of interest" description="Disordered" evidence="1">
    <location>
        <begin position="449"/>
        <end position="502"/>
    </location>
</feature>
<dbReference type="OrthoDB" id="21589at2759"/>
<evidence type="ECO:0000313" key="4">
    <source>
        <dbReference type="Proteomes" id="UP000033647"/>
    </source>
</evidence>
<reference evidence="3 4" key="1">
    <citation type="submission" date="2015-03" db="EMBL/GenBank/DDBJ databases">
        <title>RNA-seq based gene annotation and comparative genomics of four Zymoseptoria species reveal species-specific pathogenicity related genes and transposable element activity.</title>
        <authorList>
            <person name="Grandaubert J."/>
            <person name="Bhattacharyya A."/>
            <person name="Stukenbrock E.H."/>
        </authorList>
    </citation>
    <scope>NUCLEOTIDE SEQUENCE [LARGE SCALE GENOMIC DNA]</scope>
    <source>
        <strain evidence="3 4">Zb18110</strain>
    </source>
</reference>
<feature type="compositionally biased region" description="Polar residues" evidence="1">
    <location>
        <begin position="386"/>
        <end position="400"/>
    </location>
</feature>
<feature type="domain" description="Ubiquitin-like" evidence="2">
    <location>
        <begin position="11"/>
        <end position="79"/>
    </location>
</feature>
<gene>
    <name evidence="3" type="ORF">TI39_contig298g00019</name>
</gene>
<feature type="compositionally biased region" description="Polar residues" evidence="1">
    <location>
        <begin position="233"/>
        <end position="242"/>
    </location>
</feature>
<feature type="compositionally biased region" description="Low complexity" evidence="1">
    <location>
        <begin position="243"/>
        <end position="256"/>
    </location>
</feature>
<feature type="compositionally biased region" description="Low complexity" evidence="1">
    <location>
        <begin position="706"/>
        <end position="719"/>
    </location>
</feature>
<evidence type="ECO:0000256" key="1">
    <source>
        <dbReference type="SAM" id="MobiDB-lite"/>
    </source>
</evidence>
<accession>A0A0F4GUZ2</accession>
<feature type="compositionally biased region" description="Low complexity" evidence="1">
    <location>
        <begin position="401"/>
        <end position="415"/>
    </location>
</feature>
<organism evidence="3 4">
    <name type="scientific">Zymoseptoria brevis</name>
    <dbReference type="NCBI Taxonomy" id="1047168"/>
    <lineage>
        <taxon>Eukaryota</taxon>
        <taxon>Fungi</taxon>
        <taxon>Dikarya</taxon>
        <taxon>Ascomycota</taxon>
        <taxon>Pezizomycotina</taxon>
        <taxon>Dothideomycetes</taxon>
        <taxon>Dothideomycetidae</taxon>
        <taxon>Mycosphaerellales</taxon>
        <taxon>Mycosphaerellaceae</taxon>
        <taxon>Zymoseptoria</taxon>
    </lineage>
</organism>
<dbReference type="PROSITE" id="PS50053">
    <property type="entry name" value="UBIQUITIN_2"/>
    <property type="match status" value="1"/>
</dbReference>
<feature type="region of interest" description="Disordered" evidence="1">
    <location>
        <begin position="373"/>
        <end position="418"/>
    </location>
</feature>
<dbReference type="InterPro" id="IPR000626">
    <property type="entry name" value="Ubiquitin-like_dom"/>
</dbReference>
<dbReference type="Gene3D" id="3.10.20.90">
    <property type="entry name" value="Phosphatidylinositol 3-kinase Catalytic Subunit, Chain A, domain 1"/>
    <property type="match status" value="1"/>
</dbReference>